<dbReference type="SUPFAM" id="SSF53155">
    <property type="entry name" value="Methylated DNA-protein cysteine methyltransferase domain"/>
    <property type="match status" value="1"/>
</dbReference>
<evidence type="ECO:0000259" key="9">
    <source>
        <dbReference type="Pfam" id="PF01035"/>
    </source>
</evidence>
<dbReference type="InterPro" id="IPR001497">
    <property type="entry name" value="MethylDNA_cys_MeTrfase_AS"/>
</dbReference>
<accession>A0A6G4A4P4</accession>
<protein>
    <recommendedName>
        <fullName evidence="3">methylated-DNA--[protein]-cysteine S-methyltransferase</fullName>
        <ecNumber evidence="3">2.1.1.63</ecNumber>
    </recommendedName>
</protein>
<feature type="domain" description="Methylated-DNA-[protein]-cysteine S-methyltransferase DNA binding" evidence="9">
    <location>
        <begin position="91"/>
        <end position="170"/>
    </location>
</feature>
<comment type="similarity">
    <text evidence="2">Belongs to the MGMT family.</text>
</comment>
<name>A0A6G4A4P4_9BACL</name>
<dbReference type="Pfam" id="PF01035">
    <property type="entry name" value="DNA_binding_1"/>
    <property type="match status" value="1"/>
</dbReference>
<evidence type="ECO:0000256" key="6">
    <source>
        <dbReference type="ARBA" id="ARBA00022763"/>
    </source>
</evidence>
<evidence type="ECO:0000256" key="1">
    <source>
        <dbReference type="ARBA" id="ARBA00001286"/>
    </source>
</evidence>
<keyword evidence="4 11" id="KW-0489">Methyltransferase</keyword>
<dbReference type="EMBL" id="JAAIKC010000015">
    <property type="protein sequence ID" value="NEW09300.1"/>
    <property type="molecule type" value="Genomic_DNA"/>
</dbReference>
<dbReference type="PANTHER" id="PTHR10815">
    <property type="entry name" value="METHYLATED-DNA--PROTEIN-CYSTEINE METHYLTRANSFERASE"/>
    <property type="match status" value="1"/>
</dbReference>
<dbReference type="InterPro" id="IPR008332">
    <property type="entry name" value="MethylG_MeTrfase_N"/>
</dbReference>
<dbReference type="EC" id="2.1.1.63" evidence="3"/>
<dbReference type="InterPro" id="IPR036217">
    <property type="entry name" value="MethylDNA_cys_MeTrfase_DNAb"/>
</dbReference>
<dbReference type="PANTHER" id="PTHR10815:SF12">
    <property type="entry name" value="METHYLATED-DNA--PROTEIN-CYSTEINE METHYLTRANSFERASE, INDUCIBLE"/>
    <property type="match status" value="1"/>
</dbReference>
<dbReference type="Gene3D" id="1.10.10.10">
    <property type="entry name" value="Winged helix-like DNA-binding domain superfamily/Winged helix DNA-binding domain"/>
    <property type="match status" value="1"/>
</dbReference>
<dbReference type="GO" id="GO:0006281">
    <property type="term" value="P:DNA repair"/>
    <property type="evidence" value="ECO:0007669"/>
    <property type="project" value="UniProtKB-KW"/>
</dbReference>
<evidence type="ECO:0000256" key="4">
    <source>
        <dbReference type="ARBA" id="ARBA00022603"/>
    </source>
</evidence>
<dbReference type="CDD" id="cd06445">
    <property type="entry name" value="ATase"/>
    <property type="match status" value="1"/>
</dbReference>
<dbReference type="InterPro" id="IPR036631">
    <property type="entry name" value="MGMT_N_sf"/>
</dbReference>
<sequence length="185" mass="20863">MRLDKREFLMAATDQGLCYLQFQEGSKPWQVEGQVDEKAWLELTKWVSVQFPEFKLVNASDELVLYAEQIEEYLKGLRKEFTLPLDLKGTAFQRDVWQTLHAITHGHTWNYSQVAEALGRSTAVRAVGTAIGANPILIVVPCHRVVGKNGSLTGYRGGLPNKESLLRLEKSSPAKHDNELLINRS</sequence>
<feature type="domain" description="Methylguanine DNA methyltransferase ribonuclease-like" evidence="10">
    <location>
        <begin position="8"/>
        <end position="87"/>
    </location>
</feature>
<gene>
    <name evidence="11" type="ORF">GK047_25385</name>
</gene>
<dbReference type="AlphaFoldDB" id="A0A6G4A4P4"/>
<dbReference type="Gene3D" id="3.30.160.70">
    <property type="entry name" value="Methylated DNA-protein cysteine methyltransferase domain"/>
    <property type="match status" value="1"/>
</dbReference>
<comment type="catalytic activity">
    <reaction evidence="8">
        <text>a 6-O-methyl-2'-deoxyguanosine in DNA + L-cysteinyl-[protein] = S-methyl-L-cysteinyl-[protein] + a 2'-deoxyguanosine in DNA</text>
        <dbReference type="Rhea" id="RHEA:24000"/>
        <dbReference type="Rhea" id="RHEA-COMP:10131"/>
        <dbReference type="Rhea" id="RHEA-COMP:10132"/>
        <dbReference type="Rhea" id="RHEA-COMP:11367"/>
        <dbReference type="Rhea" id="RHEA-COMP:11368"/>
        <dbReference type="ChEBI" id="CHEBI:29950"/>
        <dbReference type="ChEBI" id="CHEBI:82612"/>
        <dbReference type="ChEBI" id="CHEBI:85445"/>
        <dbReference type="ChEBI" id="CHEBI:85448"/>
        <dbReference type="EC" id="2.1.1.63"/>
    </reaction>
</comment>
<dbReference type="InterPro" id="IPR014048">
    <property type="entry name" value="MethylDNA_cys_MeTrfase_DNA-bd"/>
</dbReference>
<comment type="caution">
    <text evidence="11">The sequence shown here is derived from an EMBL/GenBank/DDBJ whole genome shotgun (WGS) entry which is preliminary data.</text>
</comment>
<dbReference type="SUPFAM" id="SSF46767">
    <property type="entry name" value="Methylated DNA-protein cysteine methyltransferase, C-terminal domain"/>
    <property type="match status" value="1"/>
</dbReference>
<dbReference type="PROSITE" id="PS00374">
    <property type="entry name" value="MGMT"/>
    <property type="match status" value="1"/>
</dbReference>
<evidence type="ECO:0000256" key="8">
    <source>
        <dbReference type="ARBA" id="ARBA00049348"/>
    </source>
</evidence>
<reference evidence="11" key="1">
    <citation type="submission" date="2020-02" db="EMBL/GenBank/DDBJ databases">
        <authorList>
            <person name="Shen X.-R."/>
            <person name="Zhang Y.-X."/>
        </authorList>
    </citation>
    <scope>NUCLEOTIDE SEQUENCE</scope>
    <source>
        <strain evidence="11">SYP-B3998</strain>
    </source>
</reference>
<evidence type="ECO:0000259" key="10">
    <source>
        <dbReference type="Pfam" id="PF02870"/>
    </source>
</evidence>
<dbReference type="GO" id="GO:0032259">
    <property type="term" value="P:methylation"/>
    <property type="evidence" value="ECO:0007669"/>
    <property type="project" value="UniProtKB-KW"/>
</dbReference>
<evidence type="ECO:0000256" key="3">
    <source>
        <dbReference type="ARBA" id="ARBA00011918"/>
    </source>
</evidence>
<evidence type="ECO:0000256" key="7">
    <source>
        <dbReference type="ARBA" id="ARBA00023204"/>
    </source>
</evidence>
<evidence type="ECO:0000256" key="5">
    <source>
        <dbReference type="ARBA" id="ARBA00022679"/>
    </source>
</evidence>
<keyword evidence="7" id="KW-0234">DNA repair</keyword>
<dbReference type="NCBIfam" id="TIGR00589">
    <property type="entry name" value="ogt"/>
    <property type="match status" value="1"/>
</dbReference>
<proteinExistence type="inferred from homology"/>
<evidence type="ECO:0000313" key="11">
    <source>
        <dbReference type="EMBL" id="NEW09300.1"/>
    </source>
</evidence>
<evidence type="ECO:0000256" key="2">
    <source>
        <dbReference type="ARBA" id="ARBA00008711"/>
    </source>
</evidence>
<dbReference type="Pfam" id="PF02870">
    <property type="entry name" value="Methyltransf_1N"/>
    <property type="match status" value="1"/>
</dbReference>
<keyword evidence="5 11" id="KW-0808">Transferase</keyword>
<keyword evidence="6" id="KW-0227">DNA damage</keyword>
<dbReference type="InterPro" id="IPR036388">
    <property type="entry name" value="WH-like_DNA-bd_sf"/>
</dbReference>
<dbReference type="FunFam" id="1.10.10.10:FF:000214">
    <property type="entry name" value="Methylated-DNA--protein-cysteine methyltransferase"/>
    <property type="match status" value="1"/>
</dbReference>
<dbReference type="GO" id="GO:0003908">
    <property type="term" value="F:methylated-DNA-[protein]-cysteine S-methyltransferase activity"/>
    <property type="evidence" value="ECO:0007669"/>
    <property type="project" value="UniProtKB-EC"/>
</dbReference>
<comment type="catalytic activity">
    <reaction evidence="1">
        <text>a 4-O-methyl-thymidine in DNA + L-cysteinyl-[protein] = a thymidine in DNA + S-methyl-L-cysteinyl-[protein]</text>
        <dbReference type="Rhea" id="RHEA:53428"/>
        <dbReference type="Rhea" id="RHEA-COMP:10131"/>
        <dbReference type="Rhea" id="RHEA-COMP:10132"/>
        <dbReference type="Rhea" id="RHEA-COMP:13555"/>
        <dbReference type="Rhea" id="RHEA-COMP:13556"/>
        <dbReference type="ChEBI" id="CHEBI:29950"/>
        <dbReference type="ChEBI" id="CHEBI:82612"/>
        <dbReference type="ChEBI" id="CHEBI:137386"/>
        <dbReference type="ChEBI" id="CHEBI:137387"/>
        <dbReference type="EC" id="2.1.1.63"/>
    </reaction>
</comment>
<organism evidence="11">
    <name type="scientific">Paenibacillus sp. SYP-B3998</name>
    <dbReference type="NCBI Taxonomy" id="2678564"/>
    <lineage>
        <taxon>Bacteria</taxon>
        <taxon>Bacillati</taxon>
        <taxon>Bacillota</taxon>
        <taxon>Bacilli</taxon>
        <taxon>Bacillales</taxon>
        <taxon>Paenibacillaceae</taxon>
        <taxon>Paenibacillus</taxon>
    </lineage>
</organism>